<protein>
    <recommendedName>
        <fullName evidence="6 7">Methionine aminopeptidase</fullName>
        <shortName evidence="6">MAP</shortName>
        <shortName evidence="6">MetAP</shortName>
        <ecNumber evidence="6 7">3.4.11.18</ecNumber>
    </recommendedName>
    <alternativeName>
        <fullName evidence="6">Peptidase M</fullName>
    </alternativeName>
</protein>
<dbReference type="GO" id="GO:0006508">
    <property type="term" value="P:proteolysis"/>
    <property type="evidence" value="ECO:0007669"/>
    <property type="project" value="UniProtKB-KW"/>
</dbReference>
<keyword evidence="3 6" id="KW-0645">Protease</keyword>
<feature type="binding site" evidence="6">
    <location>
        <position position="94"/>
    </location>
    <ligand>
        <name>a divalent metal cation</name>
        <dbReference type="ChEBI" id="CHEBI:60240"/>
        <label>1</label>
    </ligand>
</feature>
<proteinExistence type="inferred from homology"/>
<comment type="catalytic activity">
    <reaction evidence="6 7">
        <text>Release of N-terminal amino acids, preferentially methionine, from peptides and arylamides.</text>
        <dbReference type="EC" id="3.4.11.18"/>
    </reaction>
</comment>
<dbReference type="PRINTS" id="PR00599">
    <property type="entry name" value="MAPEPTIDASE"/>
</dbReference>
<comment type="similarity">
    <text evidence="6">Belongs to the peptidase M24A family. Methionine aminopeptidase type 1 subfamily.</text>
</comment>
<evidence type="ECO:0000256" key="7">
    <source>
        <dbReference type="RuleBase" id="RU003653"/>
    </source>
</evidence>
<dbReference type="GO" id="GO:0070006">
    <property type="term" value="F:metalloaminopeptidase activity"/>
    <property type="evidence" value="ECO:0007669"/>
    <property type="project" value="UniProtKB-UniRule"/>
</dbReference>
<dbReference type="InterPro" id="IPR000994">
    <property type="entry name" value="Pept_M24"/>
</dbReference>
<dbReference type="PANTHER" id="PTHR43330:SF27">
    <property type="entry name" value="METHIONINE AMINOPEPTIDASE"/>
    <property type="match status" value="1"/>
</dbReference>
<keyword evidence="2 6" id="KW-0031">Aminopeptidase</keyword>
<evidence type="ECO:0000313" key="9">
    <source>
        <dbReference type="EMBL" id="AZR74738.1"/>
    </source>
</evidence>
<dbReference type="HAMAP" id="MF_01974">
    <property type="entry name" value="MetAP_1"/>
    <property type="match status" value="1"/>
</dbReference>
<dbReference type="AlphaFoldDB" id="A0A3S9T2G6"/>
<keyword evidence="5 6" id="KW-0378">Hydrolase</keyword>
<dbReference type="EMBL" id="CP016379">
    <property type="protein sequence ID" value="AZR74738.1"/>
    <property type="molecule type" value="Genomic_DNA"/>
</dbReference>
<comment type="subunit">
    <text evidence="6">Monomer.</text>
</comment>
<reference evidence="9 10" key="1">
    <citation type="submission" date="2016-07" db="EMBL/GenBank/DDBJ databases">
        <title>Genome and transcriptome analysis of iron-reducing fermentative bacteria Anoxybacter fermentans.</title>
        <authorList>
            <person name="Zeng X."/>
            <person name="Shao Z."/>
        </authorList>
    </citation>
    <scope>NUCLEOTIDE SEQUENCE [LARGE SCALE GENOMIC DNA]</scope>
    <source>
        <strain evidence="9 10">DY22613</strain>
    </source>
</reference>
<dbReference type="CDD" id="cd01086">
    <property type="entry name" value="MetAP1"/>
    <property type="match status" value="1"/>
</dbReference>
<dbReference type="Gene3D" id="3.90.230.10">
    <property type="entry name" value="Creatinase/methionine aminopeptidase superfamily"/>
    <property type="match status" value="1"/>
</dbReference>
<feature type="binding site" evidence="6">
    <location>
        <position position="168"/>
    </location>
    <ligand>
        <name>a divalent metal cation</name>
        <dbReference type="ChEBI" id="CHEBI:60240"/>
        <label>2</label>
        <note>catalytic</note>
    </ligand>
</feature>
<dbReference type="GO" id="GO:0005829">
    <property type="term" value="C:cytosol"/>
    <property type="evidence" value="ECO:0007669"/>
    <property type="project" value="TreeGrafter"/>
</dbReference>
<sequence>MIVIKSEREIWLMREVGRIVAETHALLAEIIKPGITTAEIDRIAEEYILKCGAKPAFKGYQGFPATVCVAINEEVVHGIPGKRRLEEGDIIGLDIGAYKNGYYSDAARTLPVGKVSPEAKKLIEVTKESLDRGIVQAIAGNRLTDISHAIQSYAESHGFSVVRQYVGHGIGRKMHEAPQVPNYGQPGRGPRLKKGMTFAIEPMINAGGYEVKVLSDGWTVVTADGSLSAHFEDTIAITDEKPLILTRL</sequence>
<comment type="cofactor">
    <cofactor evidence="6">
        <name>Co(2+)</name>
        <dbReference type="ChEBI" id="CHEBI:48828"/>
    </cofactor>
    <cofactor evidence="6">
        <name>Zn(2+)</name>
        <dbReference type="ChEBI" id="CHEBI:29105"/>
    </cofactor>
    <cofactor evidence="6">
        <name>Mn(2+)</name>
        <dbReference type="ChEBI" id="CHEBI:29035"/>
    </cofactor>
    <cofactor evidence="6">
        <name>Fe(2+)</name>
        <dbReference type="ChEBI" id="CHEBI:29033"/>
    </cofactor>
    <text evidence="6">Binds 2 divalent metal cations per subunit. Has a high-affinity and a low affinity metal-binding site. The true nature of the physiological cofactor is under debate. The enzyme is active with cobalt, zinc, manganese or divalent iron ions. Most likely, methionine aminopeptidases function as mononuclear Fe(2+)-metalloproteases under physiological conditions, and the catalytically relevant metal-binding site has been assigned to the histidine-containing high-affinity site.</text>
</comment>
<evidence type="ECO:0000256" key="2">
    <source>
        <dbReference type="ARBA" id="ARBA00022438"/>
    </source>
</evidence>
<feature type="binding site" evidence="6">
    <location>
        <position position="232"/>
    </location>
    <ligand>
        <name>a divalent metal cation</name>
        <dbReference type="ChEBI" id="CHEBI:60240"/>
        <label>1</label>
    </ligand>
</feature>
<keyword evidence="4 6" id="KW-0479">Metal-binding</keyword>
<dbReference type="GO" id="GO:0004239">
    <property type="term" value="F:initiator methionyl aminopeptidase activity"/>
    <property type="evidence" value="ECO:0007669"/>
    <property type="project" value="UniProtKB-UniRule"/>
</dbReference>
<feature type="binding site" evidence="6">
    <location>
        <position position="232"/>
    </location>
    <ligand>
        <name>a divalent metal cation</name>
        <dbReference type="ChEBI" id="CHEBI:60240"/>
        <label>2</label>
        <note>catalytic</note>
    </ligand>
</feature>
<evidence type="ECO:0000256" key="6">
    <source>
        <dbReference type="HAMAP-Rule" id="MF_01974"/>
    </source>
</evidence>
<feature type="binding site" evidence="6">
    <location>
        <position position="175"/>
    </location>
    <ligand>
        <name>substrate</name>
    </ligand>
</feature>
<dbReference type="EC" id="3.4.11.18" evidence="6 7"/>
<evidence type="ECO:0000313" key="10">
    <source>
        <dbReference type="Proteomes" id="UP000267250"/>
    </source>
</evidence>
<feature type="binding site" evidence="6">
    <location>
        <position position="201"/>
    </location>
    <ligand>
        <name>a divalent metal cation</name>
        <dbReference type="ChEBI" id="CHEBI:60240"/>
        <label>2</label>
        <note>catalytic</note>
    </ligand>
</feature>
<dbReference type="PANTHER" id="PTHR43330">
    <property type="entry name" value="METHIONINE AMINOPEPTIDASE"/>
    <property type="match status" value="1"/>
</dbReference>
<gene>
    <name evidence="6" type="primary">map</name>
    <name evidence="9" type="ORF">BBF96_15975</name>
</gene>
<dbReference type="SUPFAM" id="SSF55920">
    <property type="entry name" value="Creatinase/aminopeptidase"/>
    <property type="match status" value="1"/>
</dbReference>
<dbReference type="GO" id="GO:0046872">
    <property type="term" value="F:metal ion binding"/>
    <property type="evidence" value="ECO:0007669"/>
    <property type="project" value="UniProtKB-UniRule"/>
</dbReference>
<dbReference type="InterPro" id="IPR036005">
    <property type="entry name" value="Creatinase/aminopeptidase-like"/>
</dbReference>
<dbReference type="Pfam" id="PF00557">
    <property type="entry name" value="Peptidase_M24"/>
    <property type="match status" value="1"/>
</dbReference>
<dbReference type="PROSITE" id="PS00680">
    <property type="entry name" value="MAP_1"/>
    <property type="match status" value="1"/>
</dbReference>
<dbReference type="RefSeq" id="WP_127018106.1">
    <property type="nucleotide sequence ID" value="NZ_CP016379.1"/>
</dbReference>
<dbReference type="OrthoDB" id="9802055at2"/>
<accession>A0A3S9T2G6</accession>
<dbReference type="InterPro" id="IPR001714">
    <property type="entry name" value="Pept_M24_MAP"/>
</dbReference>
<evidence type="ECO:0000256" key="1">
    <source>
        <dbReference type="ARBA" id="ARBA00002521"/>
    </source>
</evidence>
<feature type="binding site" evidence="6">
    <location>
        <position position="105"/>
    </location>
    <ligand>
        <name>a divalent metal cation</name>
        <dbReference type="ChEBI" id="CHEBI:60240"/>
        <label>1</label>
    </ligand>
</feature>
<evidence type="ECO:0000259" key="8">
    <source>
        <dbReference type="Pfam" id="PF00557"/>
    </source>
</evidence>
<feature type="domain" description="Peptidase M24" evidence="8">
    <location>
        <begin position="12"/>
        <end position="239"/>
    </location>
</feature>
<organism evidence="9 10">
    <name type="scientific">Anoxybacter fermentans</name>
    <dbReference type="NCBI Taxonomy" id="1323375"/>
    <lineage>
        <taxon>Bacteria</taxon>
        <taxon>Bacillati</taxon>
        <taxon>Bacillota</taxon>
        <taxon>Clostridia</taxon>
        <taxon>Halanaerobiales</taxon>
        <taxon>Anoxybacter</taxon>
    </lineage>
</organism>
<evidence type="ECO:0000256" key="3">
    <source>
        <dbReference type="ARBA" id="ARBA00022670"/>
    </source>
</evidence>
<feature type="binding site" evidence="6">
    <location>
        <position position="105"/>
    </location>
    <ligand>
        <name>a divalent metal cation</name>
        <dbReference type="ChEBI" id="CHEBI:60240"/>
        <label>2</label>
        <note>catalytic</note>
    </ligand>
</feature>
<keyword evidence="10" id="KW-1185">Reference proteome</keyword>
<name>A0A3S9T2G6_9FIRM</name>
<dbReference type="InterPro" id="IPR002467">
    <property type="entry name" value="Pept_M24A_MAP1"/>
</dbReference>
<dbReference type="Proteomes" id="UP000267250">
    <property type="component" value="Chromosome"/>
</dbReference>
<evidence type="ECO:0000256" key="4">
    <source>
        <dbReference type="ARBA" id="ARBA00022723"/>
    </source>
</evidence>
<dbReference type="NCBIfam" id="TIGR00500">
    <property type="entry name" value="met_pdase_I"/>
    <property type="match status" value="1"/>
</dbReference>
<evidence type="ECO:0000256" key="5">
    <source>
        <dbReference type="ARBA" id="ARBA00022801"/>
    </source>
</evidence>
<comment type="function">
    <text evidence="1 6">Removes the N-terminal methionine from nascent proteins. The N-terminal methionine is often cleaved when the second residue in the primary sequence is small and uncharged (Met-Ala-, Cys, Gly, Pro, Ser, Thr, or Val). Requires deformylation of the N(alpha)-formylated initiator methionine before it can be hydrolyzed.</text>
</comment>
<dbReference type="KEGG" id="aft:BBF96_15975"/>
<feature type="binding site" evidence="6">
    <location>
        <position position="77"/>
    </location>
    <ligand>
        <name>substrate</name>
    </ligand>
</feature>